<proteinExistence type="inferred from homology"/>
<evidence type="ECO:0000313" key="9">
    <source>
        <dbReference type="EMBL" id="KAJ8613242.1"/>
    </source>
</evidence>
<protein>
    <recommendedName>
        <fullName evidence="8">Polycystin domain-containing protein</fullName>
    </recommendedName>
</protein>
<reference evidence="9" key="1">
    <citation type="submission" date="2023-01" db="EMBL/GenBank/DDBJ databases">
        <title>Metagenome sequencing of chrysophaentin producing Chrysophaeum taylorii.</title>
        <authorList>
            <person name="Davison J."/>
            <person name="Bewley C."/>
        </authorList>
    </citation>
    <scope>NUCLEOTIDE SEQUENCE</scope>
    <source>
        <strain evidence="9">NIES-1699</strain>
    </source>
</reference>
<feature type="transmembrane region" description="Helical" evidence="7">
    <location>
        <begin position="314"/>
        <end position="337"/>
    </location>
</feature>
<evidence type="ECO:0000256" key="6">
    <source>
        <dbReference type="SAM" id="MobiDB-lite"/>
    </source>
</evidence>
<dbReference type="Proteomes" id="UP001230188">
    <property type="component" value="Unassembled WGS sequence"/>
</dbReference>
<keyword evidence="10" id="KW-1185">Reference proteome</keyword>
<name>A0AAD7XU22_9STRA</name>
<organism evidence="9 10">
    <name type="scientific">Chrysophaeum taylorii</name>
    <dbReference type="NCBI Taxonomy" id="2483200"/>
    <lineage>
        <taxon>Eukaryota</taxon>
        <taxon>Sar</taxon>
        <taxon>Stramenopiles</taxon>
        <taxon>Ochrophyta</taxon>
        <taxon>Pelagophyceae</taxon>
        <taxon>Pelagomonadales</taxon>
        <taxon>Pelagomonadaceae</taxon>
        <taxon>Chrysophaeum</taxon>
    </lineage>
</organism>
<evidence type="ECO:0000313" key="10">
    <source>
        <dbReference type="Proteomes" id="UP001230188"/>
    </source>
</evidence>
<evidence type="ECO:0000256" key="4">
    <source>
        <dbReference type="ARBA" id="ARBA00022989"/>
    </source>
</evidence>
<feature type="domain" description="Polycystin" evidence="8">
    <location>
        <begin position="33"/>
        <end position="220"/>
    </location>
</feature>
<dbReference type="InterPro" id="IPR046791">
    <property type="entry name" value="Polycystin_dom"/>
</dbReference>
<evidence type="ECO:0000256" key="7">
    <source>
        <dbReference type="SAM" id="Phobius"/>
    </source>
</evidence>
<sequence length="437" mass="50376">MWLHIDVRHAFELEHAVEEELTIKPFGDHSRTYYDVGDAKEFWKWIEDGLLPTVVTHEDAIGNTLPREEWRYFVEYNRVIGGIRIYQKRSEKRECHYKKVKQFYDACHPVHALDKSSFGYPDCSSEEFQDALDDRDLEHNLAVWRTGCFEMWVDLLDTDDVVGARLDYLKERRFVDKQTKSVTIELLLLNAQTDPLLCRAFLELKFDRVGRITPLEDIETVPVDPYHSDLELKVFKVFSSKAQYGDSDEWSKDREDVAHFESRVGVAITDMFLLRRVSVMSLYLLISRLFEVAWDGIPGYESVSTTLEVAKGRLLFFGGVIFGCLVLVFAGGGMLAFGQQLHEFHTYSNSIVSTLIVITTGDADLYEKQHIVDPFLANRHCSHARRSAATALDDRADERGKFLPARDRVDDEEEEEDEEEAGEHRRRARVPPPGTVV</sequence>
<feature type="compositionally biased region" description="Acidic residues" evidence="6">
    <location>
        <begin position="410"/>
        <end position="421"/>
    </location>
</feature>
<dbReference type="Pfam" id="PF20519">
    <property type="entry name" value="Polycystin_dom"/>
    <property type="match status" value="1"/>
</dbReference>
<dbReference type="GO" id="GO:0016020">
    <property type="term" value="C:membrane"/>
    <property type="evidence" value="ECO:0007669"/>
    <property type="project" value="UniProtKB-SubCell"/>
</dbReference>
<dbReference type="EMBL" id="JAQMWT010000034">
    <property type="protein sequence ID" value="KAJ8613242.1"/>
    <property type="molecule type" value="Genomic_DNA"/>
</dbReference>
<feature type="compositionally biased region" description="Basic and acidic residues" evidence="6">
    <location>
        <begin position="392"/>
        <end position="409"/>
    </location>
</feature>
<comment type="caution">
    <text evidence="9">The sequence shown here is derived from an EMBL/GenBank/DDBJ whole genome shotgun (WGS) entry which is preliminary data.</text>
</comment>
<keyword evidence="4 7" id="KW-1133">Transmembrane helix</keyword>
<keyword evidence="3 7" id="KW-0812">Transmembrane</keyword>
<comment type="similarity">
    <text evidence="2">Belongs to the polycystin family.</text>
</comment>
<evidence type="ECO:0000256" key="3">
    <source>
        <dbReference type="ARBA" id="ARBA00022692"/>
    </source>
</evidence>
<feature type="region of interest" description="Disordered" evidence="6">
    <location>
        <begin position="389"/>
        <end position="437"/>
    </location>
</feature>
<evidence type="ECO:0000256" key="2">
    <source>
        <dbReference type="ARBA" id="ARBA00007200"/>
    </source>
</evidence>
<keyword evidence="5 7" id="KW-0472">Membrane</keyword>
<evidence type="ECO:0000256" key="1">
    <source>
        <dbReference type="ARBA" id="ARBA00004141"/>
    </source>
</evidence>
<comment type="subcellular location">
    <subcellularLocation>
        <location evidence="1">Membrane</location>
        <topology evidence="1">Multi-pass membrane protein</topology>
    </subcellularLocation>
</comment>
<dbReference type="PANTHER" id="PTHR10877:SF183">
    <property type="entry name" value="AT14535P-RELATED"/>
    <property type="match status" value="1"/>
</dbReference>
<dbReference type="AlphaFoldDB" id="A0AAD7XU22"/>
<accession>A0AAD7XU22</accession>
<evidence type="ECO:0000259" key="8">
    <source>
        <dbReference type="Pfam" id="PF20519"/>
    </source>
</evidence>
<gene>
    <name evidence="9" type="ORF">CTAYLR_004539</name>
</gene>
<dbReference type="PANTHER" id="PTHR10877">
    <property type="entry name" value="POLYCYSTIN FAMILY MEMBER"/>
    <property type="match status" value="1"/>
</dbReference>
<evidence type="ECO:0000256" key="5">
    <source>
        <dbReference type="ARBA" id="ARBA00023136"/>
    </source>
</evidence>
<dbReference type="InterPro" id="IPR051223">
    <property type="entry name" value="Polycystin"/>
</dbReference>